<evidence type="ECO:0000256" key="4">
    <source>
        <dbReference type="ARBA" id="ARBA00022741"/>
    </source>
</evidence>
<feature type="region of interest" description="Knob domain" evidence="9">
    <location>
        <begin position="690"/>
        <end position="782"/>
    </location>
</feature>
<dbReference type="SMART" id="SM00356">
    <property type="entry name" value="ZnF_C3H1"/>
    <property type="match status" value="1"/>
</dbReference>
<dbReference type="FunFam" id="1.10.287.3700:FF:000001">
    <property type="entry name" value="PAN2-PAN3 deadenylation complex subunit PAN3"/>
    <property type="match status" value="1"/>
</dbReference>
<keyword evidence="15" id="KW-1185">Reference proteome</keyword>
<keyword evidence="1 9" id="KW-0963">Cytoplasm</keyword>
<dbReference type="PROSITE" id="PS50103">
    <property type="entry name" value="ZF_C3H1"/>
    <property type="match status" value="1"/>
</dbReference>
<comment type="caution">
    <text evidence="14">The sequence shown here is derived from an EMBL/GenBank/DDBJ whole genome shotgun (WGS) entry which is preliminary data.</text>
</comment>
<dbReference type="Gene3D" id="1.10.287.3700">
    <property type="match status" value="1"/>
</dbReference>
<reference evidence="14" key="1">
    <citation type="journal article" date="2023" name="Mol. Biol. Evol.">
        <title>Third-Generation Sequencing Reveals the Adaptive Role of the Epigenome in Three Deep-Sea Polychaetes.</title>
        <authorList>
            <person name="Perez M."/>
            <person name="Aroh O."/>
            <person name="Sun Y."/>
            <person name="Lan Y."/>
            <person name="Juniper S.K."/>
            <person name="Young C.R."/>
            <person name="Angers B."/>
            <person name="Qian P.Y."/>
        </authorList>
    </citation>
    <scope>NUCLEOTIDE SEQUENCE</scope>
    <source>
        <strain evidence="14">R07B-5</strain>
    </source>
</reference>
<dbReference type="GO" id="GO:0005524">
    <property type="term" value="F:ATP binding"/>
    <property type="evidence" value="ECO:0007669"/>
    <property type="project" value="UniProtKB-UniRule"/>
</dbReference>
<evidence type="ECO:0000313" key="15">
    <source>
        <dbReference type="Proteomes" id="UP001209878"/>
    </source>
</evidence>
<sequence>MMNSSTIATKKPALCRYFANSGSCFYGEKCQFVHETLSGGPARPTSGAGRRNTAGGQPGEHANGNDNSGPPADANNGDQFFNATFGGAATISNGLSEFPPAFLPVSVERQKGQHGGQMAGPMPGNTKPMPIINRQPPMPPGVPPPPMDHVAMRNQFMALSVTGSSPQSKFQTSFKHGRNPGATEFVPNTSAPSSGVGLTHSSSSPAFSSHLATQQFSQGEAFHTSPSGMVLSAGTSPRGSPARSPLGSPLSARKSAKSPPVFSVQENVGGTTYFYTPENLSTPHHSVVMPNFTMYPGILPHVAHMRIKSNMPPFFLPDELKMEILNRHAMMLAQVDPDLMPDIPQEVDNYHYVCPLEAEPLNPLQKSSTFGYHTSVYKATNTKDGLTYCLRRIHGFRLVNTKCMALIDVWKKLQHSNIVQLREVFTTKAFGDHSMVFVYDYHPHSFTLMEHHFGTAHAMAPGGSITAAIDSRYPNTFPYGSHENSARGFDKSCGTGGRTQPPPPLPPQQPGLLAESLIWAYVVQLSSALRTIHAHNLACRVMDPTKILLTDKSRIRLNCSGIFDVISFDVNQSNPLAMMPHYQQEDLVSLGKVVLALACNSVAAIQREHIHSSIELVSRNYSMDLKNLILYLLTNQNRMRSVNDIMPMIGARFYTQLDAAQLRSDAIENELSKEVENSRLFRLISKFGAINDRAEFQMDPAWSETGDRYILKLFRDYLFHQVDENGVPWLDMAHIVQSLNKLDSGVSEKICLMSRDEQSILVVSYAELKQCFESAFAELIGS</sequence>
<dbReference type="PANTHER" id="PTHR12272:SF11">
    <property type="entry name" value="PAN2-PAN3 DEADENYLATION COMPLEX SUBUNIT PAN3"/>
    <property type="match status" value="1"/>
</dbReference>
<feature type="domain" description="C3H1-type" evidence="13">
    <location>
        <begin position="9"/>
        <end position="37"/>
    </location>
</feature>
<evidence type="ECO:0000256" key="6">
    <source>
        <dbReference type="ARBA" id="ARBA00022833"/>
    </source>
</evidence>
<evidence type="ECO:0000256" key="3">
    <source>
        <dbReference type="ARBA" id="ARBA00022723"/>
    </source>
</evidence>
<keyword evidence="6 10" id="KW-0862">Zinc</keyword>
<dbReference type="EMBL" id="JAODUO010000111">
    <property type="protein sequence ID" value="KAK2189250.1"/>
    <property type="molecule type" value="Genomic_DNA"/>
</dbReference>
<evidence type="ECO:0000256" key="9">
    <source>
        <dbReference type="HAMAP-Rule" id="MF_03181"/>
    </source>
</evidence>
<keyword evidence="2 9" id="KW-0507">mRNA processing</keyword>
<dbReference type="InterPro" id="IPR036855">
    <property type="entry name" value="Znf_CCCH_sf"/>
</dbReference>
<feature type="zinc finger region" description="C3H1-type" evidence="10">
    <location>
        <begin position="9"/>
        <end position="37"/>
    </location>
</feature>
<feature type="binding site" evidence="9">
    <location>
        <begin position="545"/>
        <end position="546"/>
    </location>
    <ligand>
        <name>ATP</name>
        <dbReference type="ChEBI" id="CHEBI:30616"/>
    </ligand>
</feature>
<evidence type="ECO:0000313" key="14">
    <source>
        <dbReference type="EMBL" id="KAK2189250.1"/>
    </source>
</evidence>
<keyword evidence="3 10" id="KW-0479">Metal-binding</keyword>
<dbReference type="Pfam" id="PF18101">
    <property type="entry name" value="Pan3_CK"/>
    <property type="match status" value="1"/>
</dbReference>
<comment type="subcellular location">
    <subcellularLocation>
        <location evidence="9">Cytoplasm</location>
        <location evidence="9">P-body</location>
    </subcellularLocation>
</comment>
<evidence type="ECO:0000256" key="10">
    <source>
        <dbReference type="PROSITE-ProRule" id="PRU00723"/>
    </source>
</evidence>
<dbReference type="AlphaFoldDB" id="A0AAD9UH65"/>
<organism evidence="14 15">
    <name type="scientific">Ridgeia piscesae</name>
    <name type="common">Tubeworm</name>
    <dbReference type="NCBI Taxonomy" id="27915"/>
    <lineage>
        <taxon>Eukaryota</taxon>
        <taxon>Metazoa</taxon>
        <taxon>Spiralia</taxon>
        <taxon>Lophotrochozoa</taxon>
        <taxon>Annelida</taxon>
        <taxon>Polychaeta</taxon>
        <taxon>Sedentaria</taxon>
        <taxon>Canalipalpata</taxon>
        <taxon>Sabellida</taxon>
        <taxon>Siboglinidae</taxon>
        <taxon>Ridgeia</taxon>
    </lineage>
</organism>
<comment type="similarity">
    <text evidence="9">Belongs to the protein kinase superfamily. PAN3 family.</text>
</comment>
<evidence type="ECO:0000256" key="1">
    <source>
        <dbReference type="ARBA" id="ARBA00022490"/>
    </source>
</evidence>
<dbReference type="Gene3D" id="1.20.5.5160">
    <property type="match status" value="1"/>
</dbReference>
<dbReference type="GO" id="GO:0031251">
    <property type="term" value="C:PAN complex"/>
    <property type="evidence" value="ECO:0007669"/>
    <property type="project" value="UniProtKB-UniRule"/>
</dbReference>
<dbReference type="Gene3D" id="4.10.1000.10">
    <property type="entry name" value="Zinc finger, CCCH-type"/>
    <property type="match status" value="1"/>
</dbReference>
<comment type="domain">
    <text evidence="9">The N-terminal zinc finger binds to poly(A) RNA.</text>
</comment>
<feature type="coiled-coil region" evidence="9">
    <location>
        <begin position="651"/>
        <end position="689"/>
    </location>
</feature>
<dbReference type="GO" id="GO:0006397">
    <property type="term" value="P:mRNA processing"/>
    <property type="evidence" value="ECO:0007669"/>
    <property type="project" value="UniProtKB-KW"/>
</dbReference>
<dbReference type="Gene3D" id="1.10.510.10">
    <property type="entry name" value="Transferase(Phosphotransferase) domain 1"/>
    <property type="match status" value="1"/>
</dbReference>
<evidence type="ECO:0000256" key="2">
    <source>
        <dbReference type="ARBA" id="ARBA00022664"/>
    </source>
</evidence>
<feature type="binding site" evidence="9">
    <location>
        <position position="391"/>
    </location>
    <ligand>
        <name>ATP</name>
        <dbReference type="ChEBI" id="CHEBI:30616"/>
    </ligand>
</feature>
<dbReference type="GO" id="GO:0000932">
    <property type="term" value="C:P-body"/>
    <property type="evidence" value="ECO:0007669"/>
    <property type="project" value="UniProtKB-SubCell"/>
</dbReference>
<dbReference type="InterPro" id="IPR011009">
    <property type="entry name" value="Kinase-like_dom_sf"/>
</dbReference>
<comment type="caution">
    <text evidence="9">Lacks conserved residue(s) required for the propagation of feature annotation.</text>
</comment>
<keyword evidence="4 9" id="KW-0547">Nucleotide-binding</keyword>
<keyword evidence="8 9" id="KW-0175">Coiled coil</keyword>
<dbReference type="Pfam" id="PF00642">
    <property type="entry name" value="zf-CCCH"/>
    <property type="match status" value="1"/>
</dbReference>
<comment type="function">
    <text evidence="9">Regulatory subunit of the poly(A)-nuclease (PAN) deadenylation complex, one of two cytoplasmic mRNA deadenylases involved in general and miRNA-mediated mRNA turnover. PAN specifically shortens poly(A) tails of RNA and the activity is stimulated by poly(A)-binding protein (PABP). PAN deadenylation is followed by rapid degradation of the shortened mRNA tails by the CCR4-NOT complex. Deadenylated mRNAs are then degraded by two alternative mechanisms, namely exosome-mediated 3'-5' exonucleolytic degradation, or deadenlyation-dependent mRNA decaping and subsequent 5'-3' exonucleolytic degradation by XRN1. PAN3 acts as a positive regulator for PAN activity, recruiting the catalytic subunit PAN2 to mRNA via its interaction with RNA and PABP, and to miRNA targets via its interaction with GW182 family proteins.</text>
</comment>
<dbReference type="GO" id="GO:0008270">
    <property type="term" value="F:zinc ion binding"/>
    <property type="evidence" value="ECO:0007669"/>
    <property type="project" value="UniProtKB-KW"/>
</dbReference>
<comment type="subunit">
    <text evidence="9">Homodimer. Forms a heterotrimer with a catalytic subunit PAN2 to form the poly(A)-nuclease (PAN) deadenylation complex. Interacts (via PAM-2 motif) with poly(A)-binding protein (via PABC domain), conferring substrate specificity of the enzyme complex.</text>
</comment>
<accession>A0AAD9UH65</accession>
<evidence type="ECO:0000256" key="7">
    <source>
        <dbReference type="ARBA" id="ARBA00022840"/>
    </source>
</evidence>
<dbReference type="InterPro" id="IPR000719">
    <property type="entry name" value="Prot_kinase_dom"/>
</dbReference>
<evidence type="ECO:0000256" key="11">
    <source>
        <dbReference type="SAM" id="MobiDB-lite"/>
    </source>
</evidence>
<gene>
    <name evidence="9" type="primary">PAN3</name>
    <name evidence="14" type="ORF">NP493_112g02026</name>
</gene>
<evidence type="ECO:0000256" key="8">
    <source>
        <dbReference type="ARBA" id="ARBA00023054"/>
    </source>
</evidence>
<dbReference type="GO" id="GO:0010606">
    <property type="term" value="P:positive regulation of cytoplasmic mRNA processing body assembly"/>
    <property type="evidence" value="ECO:0007669"/>
    <property type="project" value="UniProtKB-UniRule"/>
</dbReference>
<dbReference type="SUPFAM" id="SSF56112">
    <property type="entry name" value="Protein kinase-like (PK-like)"/>
    <property type="match status" value="1"/>
</dbReference>
<protein>
    <recommendedName>
        <fullName evidence="9">PAN2-PAN3 deadenylation complex subunit PAN3</fullName>
    </recommendedName>
    <alternativeName>
        <fullName evidence="9">PAB1P-dependent poly(A)-specific ribonuclease</fullName>
    </alternativeName>
    <alternativeName>
        <fullName evidence="9">Poly(A)-nuclease deadenylation complex subunit 3</fullName>
        <shortName evidence="9">PAN deadenylation complex subunit 3</shortName>
    </alternativeName>
</protein>
<dbReference type="InterPro" id="IPR030844">
    <property type="entry name" value="PAN3"/>
</dbReference>
<feature type="region of interest" description="Disordered" evidence="11">
    <location>
        <begin position="488"/>
        <end position="507"/>
    </location>
</feature>
<dbReference type="HAMAP" id="MF_03181">
    <property type="entry name" value="PAN3"/>
    <property type="match status" value="1"/>
</dbReference>
<comment type="domain">
    <text evidence="9">Contains a pseudokinase domain. The protein kinase domain is predicted to be catalytically inactive because some of the residues important for catalytic activity are substituted and it lacks the equivalent of the binding site for a peptide substrate. However, it has retained an ATP-binding site and ATP-binding is required for mRNA degradation, stimulating the activity of the PAN2 nuclease in vitro. The nucleotide-binding site is juxtaposed to the RNase active site of PAN2 in the complex and may actually bind nucleosides of a poly(A) RNA rather than ATP, feeding the poly(A)-tail to the active site of the deadenylase and thus increasing the efficiency with which this distributive enzyme degrades oligo(A) RNAs.</text>
</comment>
<feature type="domain" description="Protein kinase" evidence="12">
    <location>
        <begin position="362"/>
        <end position="654"/>
    </location>
</feature>
<keyword evidence="5 10" id="KW-0863">Zinc-finger</keyword>
<dbReference type="SUPFAM" id="SSF90229">
    <property type="entry name" value="CCCH zinc finger"/>
    <property type="match status" value="1"/>
</dbReference>
<comment type="domain">
    <text evidence="9">The pseudokinase domain, the coiled-coil (CC), and C-terminal knob domain (CK) form a structural unit (PKC) that forms an extensive high-affinity interaction surface for PAN2.</text>
</comment>
<evidence type="ECO:0000259" key="12">
    <source>
        <dbReference type="PROSITE" id="PS50011"/>
    </source>
</evidence>
<dbReference type="InterPro" id="IPR000571">
    <property type="entry name" value="Znf_CCCH"/>
</dbReference>
<feature type="binding site" evidence="9">
    <location>
        <begin position="440"/>
        <end position="447"/>
    </location>
    <ligand>
        <name>ATP</name>
        <dbReference type="ChEBI" id="CHEBI:30616"/>
    </ligand>
</feature>
<evidence type="ECO:0000259" key="13">
    <source>
        <dbReference type="PROSITE" id="PS50103"/>
    </source>
</evidence>
<feature type="compositionally biased region" description="Low complexity" evidence="11">
    <location>
        <begin position="193"/>
        <end position="209"/>
    </location>
</feature>
<feature type="region of interest" description="Disordered" evidence="11">
    <location>
        <begin position="38"/>
        <end position="81"/>
    </location>
</feature>
<dbReference type="InterPro" id="IPR041332">
    <property type="entry name" value="Pan3_CK"/>
</dbReference>
<dbReference type="GO" id="GO:0008143">
    <property type="term" value="F:poly(A) binding"/>
    <property type="evidence" value="ECO:0007669"/>
    <property type="project" value="TreeGrafter"/>
</dbReference>
<dbReference type="Proteomes" id="UP001209878">
    <property type="component" value="Unassembled WGS sequence"/>
</dbReference>
<dbReference type="PROSITE" id="PS50011">
    <property type="entry name" value="PROTEIN_KINASE_DOM"/>
    <property type="match status" value="1"/>
</dbReference>
<evidence type="ECO:0000256" key="5">
    <source>
        <dbReference type="ARBA" id="ARBA00022771"/>
    </source>
</evidence>
<dbReference type="GO" id="GO:0004672">
    <property type="term" value="F:protein kinase activity"/>
    <property type="evidence" value="ECO:0007669"/>
    <property type="project" value="InterPro"/>
</dbReference>
<feature type="region of interest" description="Disordered" evidence="11">
    <location>
        <begin position="161"/>
        <end position="263"/>
    </location>
</feature>
<feature type="compositionally biased region" description="Polar residues" evidence="11">
    <location>
        <begin position="161"/>
        <end position="174"/>
    </location>
</feature>
<keyword evidence="7 9" id="KW-0067">ATP-binding</keyword>
<proteinExistence type="inferred from homology"/>
<dbReference type="PANTHER" id="PTHR12272">
    <property type="entry name" value="DEADENYLATION COMPLEX SUBUNIT PAN3"/>
    <property type="match status" value="1"/>
</dbReference>
<dbReference type="GO" id="GO:0000289">
    <property type="term" value="P:nuclear-transcribed mRNA poly(A) tail shortening"/>
    <property type="evidence" value="ECO:0007669"/>
    <property type="project" value="UniProtKB-UniRule"/>
</dbReference>
<name>A0AAD9UH65_RIDPI</name>